<dbReference type="KEGG" id="tbg:TbgDal_III6360"/>
<keyword evidence="5 10" id="KW-0812">Transmembrane</keyword>
<keyword evidence="7 10" id="KW-1133">Transmembrane helix</keyword>
<evidence type="ECO:0000256" key="6">
    <source>
        <dbReference type="ARBA" id="ARBA00022968"/>
    </source>
</evidence>
<dbReference type="EC" id="2.4.1.-" evidence="10"/>
<dbReference type="EMBL" id="FN554966">
    <property type="protein sequence ID" value="CBH10293.1"/>
    <property type="molecule type" value="Genomic_DNA"/>
</dbReference>
<gene>
    <name evidence="11" type="ORF">TbgDal_III6360</name>
</gene>
<dbReference type="RefSeq" id="XP_011772583.1">
    <property type="nucleotide sequence ID" value="XM_011774281.1"/>
</dbReference>
<comment type="subcellular location">
    <subcellularLocation>
        <location evidence="1 10">Golgi apparatus membrane</location>
        <topology evidence="1 10">Single-pass type II membrane protein</topology>
    </subcellularLocation>
</comment>
<feature type="transmembrane region" description="Helical" evidence="10">
    <location>
        <begin position="7"/>
        <end position="28"/>
    </location>
</feature>
<dbReference type="PANTHER" id="PTHR11214:SF351">
    <property type="entry name" value="BETA-1,3-GALACTOSYLTRANSFERASE PVG3"/>
    <property type="match status" value="1"/>
</dbReference>
<evidence type="ECO:0000256" key="1">
    <source>
        <dbReference type="ARBA" id="ARBA00004323"/>
    </source>
</evidence>
<evidence type="ECO:0000256" key="8">
    <source>
        <dbReference type="ARBA" id="ARBA00023034"/>
    </source>
</evidence>
<evidence type="ECO:0000313" key="11">
    <source>
        <dbReference type="EMBL" id="CBH10293.1"/>
    </source>
</evidence>
<proteinExistence type="inferred from homology"/>
<dbReference type="InterPro" id="IPR002659">
    <property type="entry name" value="Glyco_trans_31"/>
</dbReference>
<reference evidence="12" key="1">
    <citation type="journal article" date="2010" name="PLoS Negl. Trop. Dis.">
        <title>The genome sequence of Trypanosoma brucei gambiense, causative agent of chronic human african trypanosomiasis.</title>
        <authorList>
            <person name="Jackson A.P."/>
            <person name="Sanders M."/>
            <person name="Berry A."/>
            <person name="McQuillan J."/>
            <person name="Aslett M.A."/>
            <person name="Quail M.A."/>
            <person name="Chukualim B."/>
            <person name="Capewell P."/>
            <person name="MacLeod A."/>
            <person name="Melville S.E."/>
            <person name="Gibson W."/>
            <person name="Barry J.D."/>
            <person name="Berriman M."/>
            <person name="Hertz-Fowler C."/>
        </authorList>
    </citation>
    <scope>NUCLEOTIDE SEQUENCE [LARGE SCALE GENOMIC DNA]</scope>
    <source>
        <strain evidence="12">MHOM/CI/86/DAL972</strain>
    </source>
</reference>
<accession>C9ZKS7</accession>
<evidence type="ECO:0000256" key="9">
    <source>
        <dbReference type="ARBA" id="ARBA00023136"/>
    </source>
</evidence>
<keyword evidence="6 10" id="KW-0735">Signal-anchor</keyword>
<sequence>MAIKSRGVKVVIIVFIAVYVLTITNVLISLHRFHQNSQKEVVKIQRDEPLPDFEYTEDDKMALEFVTPHIIKKWRNHNYLVALGIPSPDNEERRRRRQLQRDTCWKYPGVATVENNFEGDMLVAYVLARHPQFDYKYSPELKDEANKWRDVITLPINEGRVTTKKKLGEVAHWGLDAEIGMSRKIYLWFELGARLLPKTSYFSKGDDDAFFHSPQYIIDLRTLPRRGVYWAFHWRINPVRPFIFGRGLLYTMSRDVVNKFVTYEPVRRLVHVPFSFDRLLEFKQSIMEYEDAMVGHALSYQNPEELLFVNESCCRFIILNGNECKPPKNNNFVVVHGIQEEEYAIMVERFKNYTTPVPVQFIPSKYGWMANCTLPPDPQRRRDAEWTA</sequence>
<evidence type="ECO:0000256" key="10">
    <source>
        <dbReference type="RuleBase" id="RU363063"/>
    </source>
</evidence>
<dbReference type="GO" id="GO:0016758">
    <property type="term" value="F:hexosyltransferase activity"/>
    <property type="evidence" value="ECO:0007669"/>
    <property type="project" value="InterPro"/>
</dbReference>
<keyword evidence="9 10" id="KW-0472">Membrane</keyword>
<dbReference type="CAZy" id="GT67">
    <property type="family name" value="Glycosyltransferase Family 67"/>
</dbReference>
<evidence type="ECO:0000313" key="12">
    <source>
        <dbReference type="Proteomes" id="UP000002316"/>
    </source>
</evidence>
<dbReference type="OrthoDB" id="250117at2759"/>
<dbReference type="PANTHER" id="PTHR11214">
    <property type="entry name" value="BETA-1,3-N-ACETYLGLUCOSAMINYLTRANSFERASE"/>
    <property type="match status" value="1"/>
</dbReference>
<dbReference type="GO" id="GO:0000139">
    <property type="term" value="C:Golgi membrane"/>
    <property type="evidence" value="ECO:0007669"/>
    <property type="project" value="UniProtKB-SubCell"/>
</dbReference>
<evidence type="ECO:0000256" key="7">
    <source>
        <dbReference type="ARBA" id="ARBA00022989"/>
    </source>
</evidence>
<keyword evidence="3 10" id="KW-0328">Glycosyltransferase</keyword>
<keyword evidence="8 10" id="KW-0333">Golgi apparatus</keyword>
<dbReference type="Proteomes" id="UP000002316">
    <property type="component" value="Chromosome 3"/>
</dbReference>
<protein>
    <recommendedName>
        <fullName evidence="10">Hexosyltransferase</fullName>
        <ecNumber evidence="10">2.4.1.-</ecNumber>
    </recommendedName>
</protein>
<evidence type="ECO:0000256" key="5">
    <source>
        <dbReference type="ARBA" id="ARBA00022692"/>
    </source>
</evidence>
<evidence type="ECO:0000256" key="4">
    <source>
        <dbReference type="ARBA" id="ARBA00022679"/>
    </source>
</evidence>
<evidence type="ECO:0000256" key="3">
    <source>
        <dbReference type="ARBA" id="ARBA00022676"/>
    </source>
</evidence>
<organism evidence="11 12">
    <name type="scientific">Trypanosoma brucei gambiense (strain MHOM/CI/86/DAL972)</name>
    <dbReference type="NCBI Taxonomy" id="679716"/>
    <lineage>
        <taxon>Eukaryota</taxon>
        <taxon>Discoba</taxon>
        <taxon>Euglenozoa</taxon>
        <taxon>Kinetoplastea</taxon>
        <taxon>Metakinetoplastina</taxon>
        <taxon>Trypanosomatida</taxon>
        <taxon>Trypanosomatidae</taxon>
        <taxon>Trypanosoma</taxon>
    </lineage>
</organism>
<name>C9ZKS7_TRYB9</name>
<dbReference type="AlphaFoldDB" id="C9ZKS7"/>
<dbReference type="GeneID" id="23859454"/>
<keyword evidence="4 11" id="KW-0808">Transferase</keyword>
<comment type="similarity">
    <text evidence="2 10">Belongs to the glycosyltransferase 31 family.</text>
</comment>
<evidence type="ECO:0000256" key="2">
    <source>
        <dbReference type="ARBA" id="ARBA00008661"/>
    </source>
</evidence>
<dbReference type="VEuPathDB" id="TriTrypDB:Tbg972.3.6360"/>